<keyword evidence="9" id="KW-0969">Cilium</keyword>
<dbReference type="InterPro" id="IPR042193">
    <property type="entry name" value="FHIPEP_3"/>
</dbReference>
<keyword evidence="5 7" id="KW-1133">Transmembrane helix</keyword>
<keyword evidence="10" id="KW-1185">Reference proteome</keyword>
<dbReference type="AlphaFoldDB" id="A0A8J3WB53"/>
<dbReference type="PANTHER" id="PTHR30161:SF1">
    <property type="entry name" value="FLAGELLAR BIOSYNTHESIS PROTEIN FLHA-RELATED"/>
    <property type="match status" value="1"/>
</dbReference>
<feature type="transmembrane region" description="Helical" evidence="7">
    <location>
        <begin position="32"/>
        <end position="51"/>
    </location>
</feature>
<evidence type="ECO:0000256" key="3">
    <source>
        <dbReference type="ARBA" id="ARBA00022475"/>
    </source>
</evidence>
<evidence type="ECO:0000256" key="8">
    <source>
        <dbReference type="SAM" id="MobiDB-lite"/>
    </source>
</evidence>
<dbReference type="InterPro" id="IPR042196">
    <property type="entry name" value="FHIPEP_4"/>
</dbReference>
<dbReference type="Pfam" id="PF00771">
    <property type="entry name" value="FHIPEP"/>
    <property type="match status" value="1"/>
</dbReference>
<feature type="transmembrane region" description="Helical" evidence="7">
    <location>
        <begin position="279"/>
        <end position="305"/>
    </location>
</feature>
<feature type="transmembrane region" description="Helical" evidence="7">
    <location>
        <begin position="231"/>
        <end position="250"/>
    </location>
</feature>
<dbReference type="PANTHER" id="PTHR30161">
    <property type="entry name" value="FLAGELLAR EXPORT PROTEIN, MEMBRANE FLHA SUBUNIT-RELATED"/>
    <property type="match status" value="1"/>
</dbReference>
<evidence type="ECO:0000256" key="1">
    <source>
        <dbReference type="ARBA" id="ARBA00004651"/>
    </source>
</evidence>
<dbReference type="Gene3D" id="3.40.30.60">
    <property type="entry name" value="FHIPEP family, domain 1"/>
    <property type="match status" value="1"/>
</dbReference>
<keyword evidence="9" id="KW-0282">Flagellum</keyword>
<feature type="transmembrane region" description="Helical" evidence="7">
    <location>
        <begin position="95"/>
        <end position="121"/>
    </location>
</feature>
<keyword evidence="7" id="KW-0653">Protein transport</keyword>
<organism evidence="9 10">
    <name type="scientific">Planobispora longispora</name>
    <dbReference type="NCBI Taxonomy" id="28887"/>
    <lineage>
        <taxon>Bacteria</taxon>
        <taxon>Bacillati</taxon>
        <taxon>Actinomycetota</taxon>
        <taxon>Actinomycetes</taxon>
        <taxon>Streptosporangiales</taxon>
        <taxon>Streptosporangiaceae</taxon>
        <taxon>Planobispora</taxon>
    </lineage>
</organism>
<dbReference type="GO" id="GO:0009306">
    <property type="term" value="P:protein secretion"/>
    <property type="evidence" value="ECO:0007669"/>
    <property type="project" value="InterPro"/>
</dbReference>
<evidence type="ECO:0000256" key="4">
    <source>
        <dbReference type="ARBA" id="ARBA00022692"/>
    </source>
</evidence>
<evidence type="ECO:0000313" key="9">
    <source>
        <dbReference type="EMBL" id="GIH81481.1"/>
    </source>
</evidence>
<keyword evidence="9" id="KW-0966">Cell projection</keyword>
<comment type="caution">
    <text evidence="9">The sequence shown here is derived from an EMBL/GenBank/DDBJ whole genome shotgun (WGS) entry which is preliminary data.</text>
</comment>
<evidence type="ECO:0000313" key="10">
    <source>
        <dbReference type="Proteomes" id="UP000616724"/>
    </source>
</evidence>
<dbReference type="PRINTS" id="PR00949">
    <property type="entry name" value="TYPE3IMAPROT"/>
</dbReference>
<dbReference type="NCBIfam" id="TIGR01398">
    <property type="entry name" value="FlhA"/>
    <property type="match status" value="1"/>
</dbReference>
<keyword evidence="7" id="KW-1006">Bacterial flagellum protein export</keyword>
<feature type="transmembrane region" description="Helical" evidence="7">
    <location>
        <begin position="190"/>
        <end position="211"/>
    </location>
</feature>
<proteinExistence type="inferred from homology"/>
<keyword evidence="6 7" id="KW-0472">Membrane</keyword>
<feature type="region of interest" description="Disordered" evidence="8">
    <location>
        <begin position="314"/>
        <end position="334"/>
    </location>
</feature>
<dbReference type="GO" id="GO:0044780">
    <property type="term" value="P:bacterial-type flagellum assembly"/>
    <property type="evidence" value="ECO:0007669"/>
    <property type="project" value="InterPro"/>
</dbReference>
<dbReference type="RefSeq" id="WP_203895869.1">
    <property type="nucleotide sequence ID" value="NZ_BOOH01000078.1"/>
</dbReference>
<reference evidence="9 10" key="1">
    <citation type="submission" date="2021-01" db="EMBL/GenBank/DDBJ databases">
        <title>Whole genome shotgun sequence of Planobispora longispora NBRC 13918.</title>
        <authorList>
            <person name="Komaki H."/>
            <person name="Tamura T."/>
        </authorList>
    </citation>
    <scope>NUCLEOTIDE SEQUENCE [LARGE SCALE GENOMIC DNA]</scope>
    <source>
        <strain evidence="9 10">NBRC 13918</strain>
    </source>
</reference>
<dbReference type="PIRSF" id="PIRSF005419">
    <property type="entry name" value="FlhA"/>
    <property type="match status" value="1"/>
</dbReference>
<keyword evidence="7" id="KW-1005">Bacterial flagellum biogenesis</keyword>
<evidence type="ECO:0000256" key="2">
    <source>
        <dbReference type="ARBA" id="ARBA00008835"/>
    </source>
</evidence>
<accession>A0A8J3WB53</accession>
<dbReference type="EMBL" id="BOOH01000078">
    <property type="protein sequence ID" value="GIH81481.1"/>
    <property type="molecule type" value="Genomic_DNA"/>
</dbReference>
<dbReference type="Gene3D" id="3.40.50.12790">
    <property type="entry name" value="FHIPEP family, domain 4"/>
    <property type="match status" value="1"/>
</dbReference>
<evidence type="ECO:0000256" key="5">
    <source>
        <dbReference type="ARBA" id="ARBA00022989"/>
    </source>
</evidence>
<evidence type="ECO:0000256" key="7">
    <source>
        <dbReference type="RuleBase" id="RU364093"/>
    </source>
</evidence>
<protein>
    <recommendedName>
        <fullName evidence="7">Flagellar biosynthesis protein FlhA</fullName>
    </recommendedName>
</protein>
<comment type="similarity">
    <text evidence="2 7">Belongs to the FHIPEP (flagella/HR/invasion proteins export pore) family.</text>
</comment>
<dbReference type="InterPro" id="IPR006301">
    <property type="entry name" value="FlhA"/>
</dbReference>
<dbReference type="Proteomes" id="UP000616724">
    <property type="component" value="Unassembled WGS sequence"/>
</dbReference>
<feature type="transmembrane region" description="Helical" evidence="7">
    <location>
        <begin position="63"/>
        <end position="83"/>
    </location>
</feature>
<dbReference type="Gene3D" id="1.10.8.540">
    <property type="entry name" value="FHIPEP family, domain 3"/>
    <property type="match status" value="1"/>
</dbReference>
<dbReference type="InterPro" id="IPR042194">
    <property type="entry name" value="FHIPEP_1"/>
</dbReference>
<dbReference type="InterPro" id="IPR001712">
    <property type="entry name" value="T3SS_FHIPEP"/>
</dbReference>
<evidence type="ECO:0000256" key="6">
    <source>
        <dbReference type="ARBA" id="ARBA00023136"/>
    </source>
</evidence>
<name>A0A8J3WB53_9ACTN</name>
<dbReference type="PROSITE" id="PS00994">
    <property type="entry name" value="FHIPEP"/>
    <property type="match status" value="1"/>
</dbReference>
<dbReference type="GO" id="GO:0005886">
    <property type="term" value="C:plasma membrane"/>
    <property type="evidence" value="ECO:0007669"/>
    <property type="project" value="UniProtKB-SubCell"/>
</dbReference>
<sequence length="680" mass="71532">MPKGLSQLAVPIGVVMIVVMMVVPMPTVLLDMLIAANITIALIVVVVSMNVKRPLEFSSFPALLLVLTLFRLALNISATRLVLVDGYAGKVIEAFGHFVVGGSLIVGIVIFTILIIIQFIVITKGAERVAEVGARFTLDAMPGKQMAIDADLNAGLIDEAEARKRRHEVTAEADFYGSMDGGSKFVKGDAIAAIIITVINLLGGFAVGVFQKGMPAGEAIQAYSLMSIGDGLVSQIPALLLSVATGLMVARASGEGDMGTTVTSQLGAQKRALQVGGGAALALVLIPGLPKLPFLVIGGIVLFLAQRVPSAPDQQAEETETAIAGPAPDSPESLMGEIRVDPLELALSPDLVDLVEAAGGDLLDRVRALRRKIAMETGVIMPPVHTRDDLDLPLSTYVIRVNGVEVARGQAPPGTALAIGEGLEGLPGRAGQEPVFGLEGKWIPAELRHQAELLGATVVDRASVIITHLSEAVRSNAGRLLGREDVRALVEAVRRTHPVVVEELTPALMGLGQVQTVLQALLDEGVSIRDLVRIFEALSLAGKNTSDPDALCEAVRNALGPAIAAQHAEPAGSLPVLTLDPRLENALLESLRPTDQGVQILIDPVRAESLITQASRLADNAEQQGVAPVLVCSPQLRMPLRRLLKLAAPRLPLLSYTEIAECPFRVETLGVVTDAEALAA</sequence>
<gene>
    <name evidence="7" type="primary">flhA</name>
    <name evidence="9" type="ORF">Plo01_79100</name>
</gene>
<feature type="transmembrane region" description="Helical" evidence="7">
    <location>
        <begin position="7"/>
        <end position="26"/>
    </location>
</feature>
<comment type="subcellular location">
    <subcellularLocation>
        <location evidence="1 7">Cell membrane</location>
        <topology evidence="1 7">Multi-pass membrane protein</topology>
    </subcellularLocation>
</comment>
<keyword evidence="4 7" id="KW-0812">Transmembrane</keyword>
<comment type="function">
    <text evidence="7">Required for formation of the rod structure of the flagellar apparatus. Together with FliI and FliH, may constitute the export apparatus of flagellin.</text>
</comment>
<keyword evidence="7" id="KW-0813">Transport</keyword>
<dbReference type="InterPro" id="IPR025505">
    <property type="entry name" value="FHIPEP_CS"/>
</dbReference>
<keyword evidence="3 7" id="KW-1003">Cell membrane</keyword>